<dbReference type="OrthoDB" id="8162253at2"/>
<evidence type="ECO:0000313" key="2">
    <source>
        <dbReference type="Proteomes" id="UP000053176"/>
    </source>
</evidence>
<proteinExistence type="predicted"/>
<evidence type="ECO:0000313" key="1">
    <source>
        <dbReference type="EMBL" id="KUM26674.1"/>
    </source>
</evidence>
<accession>A0A101KTL6</accession>
<dbReference type="AlphaFoldDB" id="A0A101KTL6"/>
<name>A0A101KTL6_RHILI</name>
<comment type="caution">
    <text evidence="1">The sequence shown here is derived from an EMBL/GenBank/DDBJ whole genome shotgun (WGS) entry which is preliminary data.</text>
</comment>
<organism evidence="1 2">
    <name type="scientific">Rhizobium loti</name>
    <name type="common">Mesorhizobium loti</name>
    <dbReference type="NCBI Taxonomy" id="381"/>
    <lineage>
        <taxon>Bacteria</taxon>
        <taxon>Pseudomonadati</taxon>
        <taxon>Pseudomonadota</taxon>
        <taxon>Alphaproteobacteria</taxon>
        <taxon>Hyphomicrobiales</taxon>
        <taxon>Phyllobacteriaceae</taxon>
        <taxon>Mesorhizobium</taxon>
    </lineage>
</organism>
<dbReference type="EMBL" id="LPWA01000103">
    <property type="protein sequence ID" value="KUM26674.1"/>
    <property type="molecule type" value="Genomic_DNA"/>
</dbReference>
<dbReference type="Proteomes" id="UP000053176">
    <property type="component" value="Unassembled WGS sequence"/>
</dbReference>
<sequence length="200" mass="21367">MTILKFLLGGAVAIAGTAALPSQPKASEWGCQVLLCLSGDWQGTPSCHPPIYKLIAAMEGPGFNWPTCPQANSSAARFEKYEDCPSGWQAVGSSESDRPGSGQERNICSIAADRLSLPVVFKNNAVGGHHGDASRQVQMEIDGKVVAATIQTAGNDGGHSLGSGPTYYTIPRPMRGKPWFIEYDDANGVRQKSWFNLNMP</sequence>
<protein>
    <submittedName>
        <fullName evidence="1">Uncharacterized protein</fullName>
    </submittedName>
</protein>
<gene>
    <name evidence="1" type="ORF">AU467_20295</name>
</gene>
<reference evidence="1 2" key="1">
    <citation type="submission" date="2015-12" db="EMBL/GenBank/DDBJ databases">
        <title>Draft genome sequence of Mesorhizobium sp. UFLA 01-765, a multitolerant efficient symbiont and plant-growth promoting strain isolated from Zn-mining soil using Leucaena leucocephala as a trap plant.</title>
        <authorList>
            <person name="Rangel W.M."/>
            <person name="Thijs S."/>
            <person name="Longatti S.M."/>
            <person name="Moreira F.M."/>
            <person name="Weyens N."/>
            <person name="Vangronsveld J."/>
            <person name="Van Hamme J.D."/>
            <person name="Bottos E.M."/>
            <person name="Rineau F."/>
        </authorList>
    </citation>
    <scope>NUCLEOTIDE SEQUENCE [LARGE SCALE GENOMIC DNA]</scope>
    <source>
        <strain evidence="1 2">UFLA 01-765</strain>
    </source>
</reference>